<dbReference type="Proteomes" id="UP000273643">
    <property type="component" value="Unassembled WGS sequence"/>
</dbReference>
<name>A0A3N1NML3_9GAMM</name>
<dbReference type="InterPro" id="IPR036908">
    <property type="entry name" value="RlpA-like_sf"/>
</dbReference>
<dbReference type="GO" id="GO:0008932">
    <property type="term" value="F:lytic endotransglycosylase activity"/>
    <property type="evidence" value="ECO:0007669"/>
    <property type="project" value="UniProtKB-UniRule"/>
</dbReference>
<feature type="domain" description="SPOR" evidence="8">
    <location>
        <begin position="191"/>
        <end position="270"/>
    </location>
</feature>
<dbReference type="HAMAP" id="MF_02071">
    <property type="entry name" value="RlpA"/>
    <property type="match status" value="1"/>
</dbReference>
<keyword evidence="4" id="KW-0564">Palmitate</keyword>
<evidence type="ECO:0000256" key="3">
    <source>
        <dbReference type="ARBA" id="ARBA00023316"/>
    </source>
</evidence>
<gene>
    <name evidence="4" type="primary">rlpA</name>
    <name evidence="9" type="ORF">EDC38_1645</name>
</gene>
<evidence type="ECO:0000313" key="9">
    <source>
        <dbReference type="EMBL" id="ROQ21024.1"/>
    </source>
</evidence>
<organism evidence="9 10">
    <name type="scientific">Marinimicrobium koreense</name>
    <dbReference type="NCBI Taxonomy" id="306545"/>
    <lineage>
        <taxon>Bacteria</taxon>
        <taxon>Pseudomonadati</taxon>
        <taxon>Pseudomonadota</taxon>
        <taxon>Gammaproteobacteria</taxon>
        <taxon>Cellvibrionales</taxon>
        <taxon>Cellvibrionaceae</taxon>
        <taxon>Marinimicrobium</taxon>
    </lineage>
</organism>
<keyword evidence="10" id="KW-1185">Reference proteome</keyword>
<dbReference type="InterPro" id="IPR036680">
    <property type="entry name" value="SPOR-like_sf"/>
</dbReference>
<feature type="chain" id="PRO_5018345068" description="Endolytic peptidoglycan transglycosylase RlpA" evidence="7">
    <location>
        <begin position="21"/>
        <end position="270"/>
    </location>
</feature>
<dbReference type="OrthoDB" id="9779128at2"/>
<proteinExistence type="inferred from homology"/>
<dbReference type="InterPro" id="IPR034718">
    <property type="entry name" value="RlpA"/>
</dbReference>
<dbReference type="InterPro" id="IPR009009">
    <property type="entry name" value="RlpA-like_DPBB"/>
</dbReference>
<comment type="caution">
    <text evidence="9">The sequence shown here is derived from an EMBL/GenBank/DDBJ whole genome shotgun (WGS) entry which is preliminary data.</text>
</comment>
<dbReference type="GO" id="GO:0000270">
    <property type="term" value="P:peptidoglycan metabolic process"/>
    <property type="evidence" value="ECO:0007669"/>
    <property type="project" value="UniProtKB-UniRule"/>
</dbReference>
<keyword evidence="2 4" id="KW-0456">Lyase</keyword>
<dbReference type="GO" id="GO:0009279">
    <property type="term" value="C:cell outer membrane"/>
    <property type="evidence" value="ECO:0007669"/>
    <property type="project" value="TreeGrafter"/>
</dbReference>
<sequence>MTLVRAALVLGPLALMVACAPLGPVEEQDRGPDKPVDLSHVPDATPRAEVRTLAGNKNPYTVLGKTYYLMDDETGYKEQGIASWYGQKFHGRKTSNGETYDMYGMTAAHKTLPIPSYVRVTNLANNRQVVVRVNDRGPFHGNRIIDLSYAAAQRLGFAGQGTAQVEVEIIVPGNQPPAPLRAEADTSSDSGETSQKTFLQVGAFGSLDAAKSQQTRVSALTDFPVEVHSADEQPVLHRVRIGPLSSNEEVVQVREQLRRNAIEQTHIVRE</sequence>
<dbReference type="PANTHER" id="PTHR34183:SF1">
    <property type="entry name" value="ENDOLYTIC PEPTIDOGLYCAN TRANSGLYCOSYLASE RLPA"/>
    <property type="match status" value="1"/>
</dbReference>
<dbReference type="RefSeq" id="WP_123638075.1">
    <property type="nucleotide sequence ID" value="NZ_RJUK01000001.1"/>
</dbReference>
<comment type="subcellular location">
    <subcellularLocation>
        <location evidence="4">Cell membrane</location>
        <topology evidence="4">Lipid-anchor</topology>
    </subcellularLocation>
</comment>
<dbReference type="AlphaFoldDB" id="A0A3N1NML3"/>
<feature type="compositionally biased region" description="Polar residues" evidence="6">
    <location>
        <begin position="185"/>
        <end position="194"/>
    </location>
</feature>
<evidence type="ECO:0000313" key="10">
    <source>
        <dbReference type="Proteomes" id="UP000273643"/>
    </source>
</evidence>
<dbReference type="InterPro" id="IPR012997">
    <property type="entry name" value="RplA"/>
</dbReference>
<keyword evidence="4" id="KW-0472">Membrane</keyword>
<keyword evidence="4" id="KW-1003">Cell membrane</keyword>
<dbReference type="GO" id="GO:0042834">
    <property type="term" value="F:peptidoglycan binding"/>
    <property type="evidence" value="ECO:0007669"/>
    <property type="project" value="InterPro"/>
</dbReference>
<dbReference type="CDD" id="cd22268">
    <property type="entry name" value="DPBB_RlpA-like"/>
    <property type="match status" value="1"/>
</dbReference>
<dbReference type="PANTHER" id="PTHR34183">
    <property type="entry name" value="ENDOLYTIC PEPTIDOGLYCAN TRANSGLYCOSYLASE RLPA"/>
    <property type="match status" value="1"/>
</dbReference>
<evidence type="ECO:0000256" key="2">
    <source>
        <dbReference type="ARBA" id="ARBA00023239"/>
    </source>
</evidence>
<dbReference type="PROSITE" id="PS51724">
    <property type="entry name" value="SPOR"/>
    <property type="match status" value="1"/>
</dbReference>
<protein>
    <recommendedName>
        <fullName evidence="4">Endolytic peptidoglycan transglycosylase RlpA</fullName>
        <ecNumber evidence="4">4.2.2.-</ecNumber>
    </recommendedName>
</protein>
<keyword evidence="1 7" id="KW-0732">Signal</keyword>
<evidence type="ECO:0000256" key="4">
    <source>
        <dbReference type="HAMAP-Rule" id="MF_02071"/>
    </source>
</evidence>
<evidence type="ECO:0000256" key="7">
    <source>
        <dbReference type="SAM" id="SignalP"/>
    </source>
</evidence>
<dbReference type="GO" id="GO:0005886">
    <property type="term" value="C:plasma membrane"/>
    <property type="evidence" value="ECO:0007669"/>
    <property type="project" value="UniProtKB-SubCell"/>
</dbReference>
<dbReference type="PROSITE" id="PS51257">
    <property type="entry name" value="PROKAR_LIPOPROTEIN"/>
    <property type="match status" value="1"/>
</dbReference>
<dbReference type="Gene3D" id="3.30.70.1070">
    <property type="entry name" value="Sporulation related repeat"/>
    <property type="match status" value="1"/>
</dbReference>
<evidence type="ECO:0000256" key="1">
    <source>
        <dbReference type="ARBA" id="ARBA00022729"/>
    </source>
</evidence>
<dbReference type="EMBL" id="RJUK01000001">
    <property type="protein sequence ID" value="ROQ21024.1"/>
    <property type="molecule type" value="Genomic_DNA"/>
</dbReference>
<dbReference type="NCBIfam" id="TIGR00413">
    <property type="entry name" value="rlpA"/>
    <property type="match status" value="1"/>
</dbReference>
<dbReference type="Pfam" id="PF03330">
    <property type="entry name" value="DPBB_1"/>
    <property type="match status" value="1"/>
</dbReference>
<reference evidence="9 10" key="1">
    <citation type="submission" date="2018-11" db="EMBL/GenBank/DDBJ databases">
        <title>Genomic Encyclopedia of Type Strains, Phase IV (KMG-IV): sequencing the most valuable type-strain genomes for metagenomic binning, comparative biology and taxonomic classification.</title>
        <authorList>
            <person name="Goeker M."/>
        </authorList>
    </citation>
    <scope>NUCLEOTIDE SEQUENCE [LARGE SCALE GENOMIC DNA]</scope>
    <source>
        <strain evidence="9 10">DSM 16974</strain>
    </source>
</reference>
<dbReference type="GO" id="GO:0071555">
    <property type="term" value="P:cell wall organization"/>
    <property type="evidence" value="ECO:0007669"/>
    <property type="project" value="UniProtKB-KW"/>
</dbReference>
<keyword evidence="4 9" id="KW-0449">Lipoprotein</keyword>
<dbReference type="Gene3D" id="2.40.40.10">
    <property type="entry name" value="RlpA-like domain"/>
    <property type="match status" value="1"/>
</dbReference>
<keyword evidence="3 4" id="KW-0961">Cell wall biogenesis/degradation</keyword>
<dbReference type="InterPro" id="IPR007730">
    <property type="entry name" value="SPOR-like_dom"/>
</dbReference>
<feature type="signal peptide" evidence="7">
    <location>
        <begin position="1"/>
        <end position="20"/>
    </location>
</feature>
<evidence type="ECO:0000256" key="5">
    <source>
        <dbReference type="RuleBase" id="RU003495"/>
    </source>
</evidence>
<dbReference type="FunFam" id="2.40.40.10:FF:000003">
    <property type="entry name" value="Endolytic peptidoglycan transglycosylase RlpA"/>
    <property type="match status" value="1"/>
</dbReference>
<comment type="function">
    <text evidence="4">Lytic transglycosylase with a strong preference for naked glycan strands that lack stem peptides.</text>
</comment>
<accession>A0A3N1NML3</accession>
<dbReference type="Pfam" id="PF05036">
    <property type="entry name" value="SPOR"/>
    <property type="match status" value="1"/>
</dbReference>
<comment type="similarity">
    <text evidence="4 5">Belongs to the RlpA family.</text>
</comment>
<dbReference type="SUPFAM" id="SSF50685">
    <property type="entry name" value="Barwin-like endoglucanases"/>
    <property type="match status" value="1"/>
</dbReference>
<evidence type="ECO:0000256" key="6">
    <source>
        <dbReference type="SAM" id="MobiDB-lite"/>
    </source>
</evidence>
<dbReference type="EC" id="4.2.2.-" evidence="4"/>
<evidence type="ECO:0000259" key="8">
    <source>
        <dbReference type="PROSITE" id="PS51724"/>
    </source>
</evidence>
<feature type="region of interest" description="Disordered" evidence="6">
    <location>
        <begin position="174"/>
        <end position="194"/>
    </location>
</feature>
<dbReference type="SUPFAM" id="SSF110997">
    <property type="entry name" value="Sporulation related repeat"/>
    <property type="match status" value="1"/>
</dbReference>